<dbReference type="AlphaFoldDB" id="A0A2P2P0U8"/>
<reference evidence="1" key="1">
    <citation type="submission" date="2018-02" db="EMBL/GenBank/DDBJ databases">
        <title>Rhizophora mucronata_Transcriptome.</title>
        <authorList>
            <person name="Meera S.P."/>
            <person name="Sreeshan A."/>
            <person name="Augustine A."/>
        </authorList>
    </citation>
    <scope>NUCLEOTIDE SEQUENCE</scope>
    <source>
        <tissue evidence="1">Leaf</tissue>
    </source>
</reference>
<proteinExistence type="predicted"/>
<protein>
    <submittedName>
        <fullName evidence="1">Uncharacterized protein</fullName>
    </submittedName>
</protein>
<name>A0A2P2P0U8_RHIMU</name>
<evidence type="ECO:0000313" key="1">
    <source>
        <dbReference type="EMBL" id="MBX48342.1"/>
    </source>
</evidence>
<organism evidence="1">
    <name type="scientific">Rhizophora mucronata</name>
    <name type="common">Asiatic mangrove</name>
    <dbReference type="NCBI Taxonomy" id="61149"/>
    <lineage>
        <taxon>Eukaryota</taxon>
        <taxon>Viridiplantae</taxon>
        <taxon>Streptophyta</taxon>
        <taxon>Embryophyta</taxon>
        <taxon>Tracheophyta</taxon>
        <taxon>Spermatophyta</taxon>
        <taxon>Magnoliopsida</taxon>
        <taxon>eudicotyledons</taxon>
        <taxon>Gunneridae</taxon>
        <taxon>Pentapetalae</taxon>
        <taxon>rosids</taxon>
        <taxon>fabids</taxon>
        <taxon>Malpighiales</taxon>
        <taxon>Rhizophoraceae</taxon>
        <taxon>Rhizophora</taxon>
    </lineage>
</organism>
<sequence>MKMSHKKRFSSMAKSFCAFCSSFVARQELGS</sequence>
<dbReference type="EMBL" id="GGEC01067858">
    <property type="protein sequence ID" value="MBX48342.1"/>
    <property type="molecule type" value="Transcribed_RNA"/>
</dbReference>
<accession>A0A2P2P0U8</accession>